<dbReference type="Proteomes" id="UP000033661">
    <property type="component" value="Unassembled WGS sequence"/>
</dbReference>
<comment type="caution">
    <text evidence="1">The sequence shown here is derived from an EMBL/GenBank/DDBJ whole genome shotgun (WGS) entry which is preliminary data.</text>
</comment>
<dbReference type="PATRIC" id="fig|1359193.3.peg.199"/>
<reference evidence="1 2" key="1">
    <citation type="submission" date="2015-02" db="EMBL/GenBank/DDBJ databases">
        <title>Genome Sequencing of Rickettsiales.</title>
        <authorList>
            <person name="Daugherty S.C."/>
            <person name="Su Q."/>
            <person name="Abolude K."/>
            <person name="Beier-Sexton M."/>
            <person name="Carlyon J.A."/>
            <person name="Carter R."/>
            <person name="Day N.P."/>
            <person name="Dumler S.J."/>
            <person name="Dyachenko V."/>
            <person name="Godinez A."/>
            <person name="Kurtti T.J."/>
            <person name="Lichay M."/>
            <person name="Mullins K.E."/>
            <person name="Ott S."/>
            <person name="Pappas-Brown V."/>
            <person name="Paris D.H."/>
            <person name="Patel P."/>
            <person name="Richards A.L."/>
            <person name="Sadzewicz L."/>
            <person name="Sears K."/>
            <person name="Seidman D."/>
            <person name="Sengamalay N."/>
            <person name="Stenos J."/>
            <person name="Tallon L.J."/>
            <person name="Vincent G."/>
            <person name="Fraser C.M."/>
            <person name="Munderloh U."/>
            <person name="Dunning-Hotopp J.C."/>
        </authorList>
    </citation>
    <scope>NUCLEOTIDE SEQUENCE [LARGE SCALE GENOMIC DNA]</scope>
    <source>
        <strain evidence="1 2">RML An4</strain>
    </source>
</reference>
<evidence type="ECO:0000313" key="1">
    <source>
        <dbReference type="EMBL" id="KJV89239.1"/>
    </source>
</evidence>
<dbReference type="RefSeq" id="WP_011477766.1">
    <property type="nucleotide sequence ID" value="NZ_LAOI01000001.1"/>
</dbReference>
<dbReference type="Gene3D" id="3.30.160.150">
    <property type="entry name" value="Lipoprotein like domain"/>
    <property type="match status" value="1"/>
</dbReference>
<name>A0A0F3QCU1_RICBE</name>
<gene>
    <name evidence="1" type="ORF">RBEAN4_0210</name>
</gene>
<protein>
    <submittedName>
        <fullName evidence="1">Lipopolysaccharide-assembly family protein</fullName>
    </submittedName>
</protein>
<organism evidence="1 2">
    <name type="scientific">Rickettsia bellii str. RML An4</name>
    <dbReference type="NCBI Taxonomy" id="1359193"/>
    <lineage>
        <taxon>Bacteria</taxon>
        <taxon>Pseudomonadati</taxon>
        <taxon>Pseudomonadota</taxon>
        <taxon>Alphaproteobacteria</taxon>
        <taxon>Rickettsiales</taxon>
        <taxon>Rickettsiaceae</taxon>
        <taxon>Rickettsieae</taxon>
        <taxon>Rickettsia</taxon>
        <taxon>belli group</taxon>
    </lineage>
</organism>
<evidence type="ECO:0000313" key="2">
    <source>
        <dbReference type="Proteomes" id="UP000033661"/>
    </source>
</evidence>
<sequence>MRYLFIVFLLLFVNGCNLKPVYNTEYSNSEVVKNLESIEVEPIKTIEGSEFYHRLTSILPQKTKAKYILKAELAGATTPATIEKNSNVLREYINQSVKYQLVDIESQKVLIKEKFYQSTSYNSIFTPYASSVERDETGIDLAYAAAEEIRSRIILYFTRNNNL</sequence>
<proteinExistence type="predicted"/>
<keyword evidence="2" id="KW-1185">Reference proteome</keyword>
<dbReference type="AlphaFoldDB" id="A0A0F3QCU1"/>
<dbReference type="EMBL" id="LAOI01000001">
    <property type="protein sequence ID" value="KJV89239.1"/>
    <property type="molecule type" value="Genomic_DNA"/>
</dbReference>
<accession>A0A0F3QCU1</accession>